<reference evidence="10 11" key="2">
    <citation type="journal article" date="2011" name="Stand. Genomic Sci.">
        <title>Complete genome sequence of Tsukamurella paurometabola type strain (no. 33).</title>
        <authorList>
            <person name="Munk A.C."/>
            <person name="Lapidus A."/>
            <person name="Lucas S."/>
            <person name="Nolan M."/>
            <person name="Tice H."/>
            <person name="Cheng J.F."/>
            <person name="Del Rio T.G."/>
            <person name="Goodwin L."/>
            <person name="Pitluck S."/>
            <person name="Liolios K."/>
            <person name="Huntemann M."/>
            <person name="Ivanova N."/>
            <person name="Mavromatis K."/>
            <person name="Mikhailova N."/>
            <person name="Pati A."/>
            <person name="Chen A."/>
            <person name="Palaniappan K."/>
            <person name="Tapia R."/>
            <person name="Han C."/>
            <person name="Land M."/>
            <person name="Hauser L."/>
            <person name="Chang Y.J."/>
            <person name="Jeffries C.D."/>
            <person name="Brettin T."/>
            <person name="Yasawong M."/>
            <person name="Brambilla E.M."/>
            <person name="Rohde M."/>
            <person name="Sikorski J."/>
            <person name="Goker M."/>
            <person name="Detter J.C."/>
            <person name="Woyke T."/>
            <person name="Bristow J."/>
            <person name="Eisen J.A."/>
            <person name="Markowitz V."/>
            <person name="Hugenholtz P."/>
            <person name="Kyrpides N.C."/>
            <person name="Klenk H.P."/>
        </authorList>
    </citation>
    <scope>NUCLEOTIDE SEQUENCE [LARGE SCALE GENOMIC DNA]</scope>
    <source>
        <strain evidence="11">ATCC 8368 / DSM 20162 / CCUG 35730 / CIP 100753 / JCM 10117 / KCTC 9821 / NBRC 16120 / NCIMB 702349 / NCTC 13040</strain>
        <plasmid evidence="10">pTpau01</plasmid>
    </source>
</reference>
<keyword evidence="5" id="KW-0596">Phosphopantetheine</keyword>
<dbReference type="InterPro" id="IPR010071">
    <property type="entry name" value="AA_adenyl_dom"/>
</dbReference>
<dbReference type="KEGG" id="tpr:Tpau_4326"/>
<evidence type="ECO:0000259" key="9">
    <source>
        <dbReference type="PROSITE" id="PS50075"/>
    </source>
</evidence>
<dbReference type="InterPro" id="IPR042099">
    <property type="entry name" value="ANL_N_sf"/>
</dbReference>
<keyword evidence="10" id="KW-0614">Plasmid</keyword>
<evidence type="ECO:0000313" key="11">
    <source>
        <dbReference type="Proteomes" id="UP000001213"/>
    </source>
</evidence>
<comment type="similarity">
    <text evidence="3">Belongs to the ATP-dependent AMP-binding enzyme family. MbtB subfamily.</text>
</comment>
<dbReference type="Gene3D" id="3.30.300.30">
    <property type="match status" value="1"/>
</dbReference>
<dbReference type="HOGENOM" id="CLU_000022_2_4_11"/>
<dbReference type="InterPro" id="IPR020845">
    <property type="entry name" value="AMP-binding_CS"/>
</dbReference>
<keyword evidence="7" id="KW-0436">Ligase</keyword>
<dbReference type="PROSITE" id="PS50075">
    <property type="entry name" value="CARRIER"/>
    <property type="match status" value="2"/>
</dbReference>
<dbReference type="CDD" id="cd19535">
    <property type="entry name" value="Cyc_NRPS"/>
    <property type="match status" value="1"/>
</dbReference>
<dbReference type="Gene3D" id="3.30.559.10">
    <property type="entry name" value="Chloramphenicol acetyltransferase-like domain"/>
    <property type="match status" value="1"/>
</dbReference>
<proteinExistence type="inferred from homology"/>
<evidence type="ECO:0000313" key="10">
    <source>
        <dbReference type="EMBL" id="ADG80887.1"/>
    </source>
</evidence>
<dbReference type="InterPro" id="IPR023213">
    <property type="entry name" value="CAT-like_dom_sf"/>
</dbReference>
<dbReference type="GO" id="GO:0005737">
    <property type="term" value="C:cytoplasm"/>
    <property type="evidence" value="ECO:0007669"/>
    <property type="project" value="TreeGrafter"/>
</dbReference>
<dbReference type="SMART" id="SM00823">
    <property type="entry name" value="PKS_PP"/>
    <property type="match status" value="1"/>
</dbReference>
<dbReference type="GO" id="GO:0044550">
    <property type="term" value="P:secondary metabolite biosynthetic process"/>
    <property type="evidence" value="ECO:0007669"/>
    <property type="project" value="TreeGrafter"/>
</dbReference>
<protein>
    <recommendedName>
        <fullName evidence="4">Phenyloxazoline synthase MbtB</fullName>
    </recommendedName>
    <alternativeName>
        <fullName evidence="8">Mycobactin synthetase protein B</fullName>
    </alternativeName>
</protein>
<dbReference type="PROSITE" id="PS00455">
    <property type="entry name" value="AMP_BINDING"/>
    <property type="match status" value="1"/>
</dbReference>
<dbReference type="GO" id="GO:0016874">
    <property type="term" value="F:ligase activity"/>
    <property type="evidence" value="ECO:0007669"/>
    <property type="project" value="UniProtKB-KW"/>
</dbReference>
<accession>D5UZ40</accession>
<reference evidence="11" key="1">
    <citation type="submission" date="2010-03" db="EMBL/GenBank/DDBJ databases">
        <title>The complete plasmid of Tsukamurella paurometabola DSM 20162.</title>
        <authorList>
            <consortium name="US DOE Joint Genome Institute (JGI-PGF)"/>
            <person name="Lucas S."/>
            <person name="Copeland A."/>
            <person name="Lapidus A."/>
            <person name="Glavina del Rio T."/>
            <person name="Dalin E."/>
            <person name="Tice H."/>
            <person name="Bruce D."/>
            <person name="Goodwin L."/>
            <person name="Pitluck S."/>
            <person name="Kyrpides N."/>
            <person name="Mavromatis K."/>
            <person name="Ivanova N."/>
            <person name="Mikhailova N."/>
            <person name="Munk A.C."/>
            <person name="Brettin T."/>
            <person name="Detter J.C."/>
            <person name="Tapia R."/>
            <person name="Han C."/>
            <person name="Larimer F."/>
            <person name="Land M."/>
            <person name="Hauser L."/>
            <person name="Markowitz V."/>
            <person name="Cheng J.-F."/>
            <person name="Hugenholtz P."/>
            <person name="Woyke T."/>
            <person name="Wu D."/>
            <person name="Jando M."/>
            <person name="Brambilla E."/>
            <person name="Klenk H.-P."/>
            <person name="Eisen J.A."/>
        </authorList>
    </citation>
    <scope>NUCLEOTIDE SEQUENCE [LARGE SCALE GENOMIC DNA]</scope>
    <source>
        <strain evidence="11">ATCC 8368 / DSM 20162 / CCUG 35730 / CIP 100753 / JCM 10117 / KCTC 9821 / NBRC 16120 / NCIMB 702349 / NCTC 13040</strain>
        <plasmid evidence="11">pTpau01</plasmid>
    </source>
</reference>
<dbReference type="Pfam" id="PF00668">
    <property type="entry name" value="Condensation"/>
    <property type="match status" value="1"/>
</dbReference>
<dbReference type="Gene3D" id="3.30.559.30">
    <property type="entry name" value="Nonribosomal peptide synthetase, condensation domain"/>
    <property type="match status" value="1"/>
</dbReference>
<dbReference type="FunFam" id="3.30.559.30:FF:000006">
    <property type="entry name" value="Yersiniabactin polyketide/non-ribosomal peptide synthetase"/>
    <property type="match status" value="1"/>
</dbReference>
<dbReference type="InterPro" id="IPR000873">
    <property type="entry name" value="AMP-dep_synth/lig_dom"/>
</dbReference>
<dbReference type="SUPFAM" id="SSF52777">
    <property type="entry name" value="CoA-dependent acyltransferases"/>
    <property type="match status" value="2"/>
</dbReference>
<feature type="domain" description="Carrier" evidence="9">
    <location>
        <begin position="1039"/>
        <end position="1118"/>
    </location>
</feature>
<comment type="pathway">
    <text evidence="2">Siderophore biosynthesis; mycobactin biosynthesis.</text>
</comment>
<dbReference type="GO" id="GO:0031177">
    <property type="term" value="F:phosphopantetheine binding"/>
    <property type="evidence" value="ECO:0007669"/>
    <property type="project" value="InterPro"/>
</dbReference>
<dbReference type="PROSITE" id="PS00012">
    <property type="entry name" value="PHOSPHOPANTETHEINE"/>
    <property type="match status" value="1"/>
</dbReference>
<name>D5UZ40_TSUPD</name>
<dbReference type="FunFam" id="3.30.559.10:FF:000023">
    <property type="entry name" value="Non-ribosomal peptide synthetase"/>
    <property type="match status" value="1"/>
</dbReference>
<evidence type="ECO:0000256" key="5">
    <source>
        <dbReference type="ARBA" id="ARBA00022450"/>
    </source>
</evidence>
<dbReference type="AlphaFoldDB" id="D5UZ40"/>
<evidence type="ECO:0000256" key="6">
    <source>
        <dbReference type="ARBA" id="ARBA00022553"/>
    </source>
</evidence>
<dbReference type="InterPro" id="IPR006162">
    <property type="entry name" value="Ppantetheine_attach_site"/>
</dbReference>
<keyword evidence="11" id="KW-1185">Reference proteome</keyword>
<dbReference type="InterPro" id="IPR020806">
    <property type="entry name" value="PKS_PP-bd"/>
</dbReference>
<dbReference type="InterPro" id="IPR001242">
    <property type="entry name" value="Condensation_dom"/>
</dbReference>
<gene>
    <name evidence="10" type="ordered locus">Tpau_4326</name>
</gene>
<dbReference type="SUPFAM" id="SSF47336">
    <property type="entry name" value="ACP-like"/>
    <property type="match status" value="2"/>
</dbReference>
<dbReference type="InterPro" id="IPR036736">
    <property type="entry name" value="ACP-like_sf"/>
</dbReference>
<dbReference type="RefSeq" id="WP_013128867.1">
    <property type="nucleotide sequence ID" value="NC_014159.1"/>
</dbReference>
<dbReference type="InterPro" id="IPR009081">
    <property type="entry name" value="PP-bd_ACP"/>
</dbReference>
<evidence type="ECO:0000256" key="1">
    <source>
        <dbReference type="ARBA" id="ARBA00001957"/>
    </source>
</evidence>
<dbReference type="InterPro" id="IPR057737">
    <property type="entry name" value="Condensation_MtbB-like"/>
</dbReference>
<keyword evidence="6" id="KW-0597">Phosphoprotein</keyword>
<feature type="domain" description="Carrier" evidence="9">
    <location>
        <begin position="12"/>
        <end position="88"/>
    </location>
</feature>
<dbReference type="EMBL" id="CP001967">
    <property type="protein sequence ID" value="ADG80887.1"/>
    <property type="molecule type" value="Genomic_DNA"/>
</dbReference>
<dbReference type="Pfam" id="PF13193">
    <property type="entry name" value="AMP-binding_C"/>
    <property type="match status" value="1"/>
</dbReference>
<comment type="cofactor">
    <cofactor evidence="1">
        <name>pantetheine 4'-phosphate</name>
        <dbReference type="ChEBI" id="CHEBI:47942"/>
    </cofactor>
</comment>
<organism evidence="10 11">
    <name type="scientific">Tsukamurella paurometabola (strain ATCC 8368 / DSM 20162 / CCUG 35730 / CIP 100753 / JCM 10117 / KCTC 9821 / NBRC 16120 / NCIMB 702349 / NCTC 13040)</name>
    <name type="common">Corynebacterium paurometabolum</name>
    <dbReference type="NCBI Taxonomy" id="521096"/>
    <lineage>
        <taxon>Bacteria</taxon>
        <taxon>Bacillati</taxon>
        <taxon>Actinomycetota</taxon>
        <taxon>Actinomycetes</taxon>
        <taxon>Mycobacteriales</taxon>
        <taxon>Tsukamurellaceae</taxon>
        <taxon>Tsukamurella</taxon>
    </lineage>
</organism>
<dbReference type="InterPro" id="IPR025110">
    <property type="entry name" value="AMP-bd_C"/>
</dbReference>
<dbReference type="PANTHER" id="PTHR45527">
    <property type="entry name" value="NONRIBOSOMAL PEPTIDE SYNTHETASE"/>
    <property type="match status" value="1"/>
</dbReference>
<dbReference type="GO" id="GO:0043041">
    <property type="term" value="P:amino acid activation for nonribosomal peptide biosynthetic process"/>
    <property type="evidence" value="ECO:0007669"/>
    <property type="project" value="TreeGrafter"/>
</dbReference>
<dbReference type="SUPFAM" id="SSF56801">
    <property type="entry name" value="Acetyl-CoA synthetase-like"/>
    <property type="match status" value="1"/>
</dbReference>
<dbReference type="Gene3D" id="3.40.50.12780">
    <property type="entry name" value="N-terminal domain of ligase-like"/>
    <property type="match status" value="1"/>
</dbReference>
<dbReference type="UniPathway" id="UPA00011"/>
<dbReference type="Proteomes" id="UP000001213">
    <property type="component" value="Plasmid pTpau01"/>
</dbReference>
<dbReference type="NCBIfam" id="TIGR01733">
    <property type="entry name" value="AA-adenyl-dom"/>
    <property type="match status" value="1"/>
</dbReference>
<dbReference type="Pfam" id="PF00550">
    <property type="entry name" value="PP-binding"/>
    <property type="match status" value="2"/>
</dbReference>
<dbReference type="PANTHER" id="PTHR45527:SF10">
    <property type="entry name" value="PYOCHELIN SYNTHASE PCHF"/>
    <property type="match status" value="1"/>
</dbReference>
<dbReference type="Gene3D" id="1.10.1200.10">
    <property type="entry name" value="ACP-like"/>
    <property type="match status" value="2"/>
</dbReference>
<sequence length="1163" mass="120618">MSEPSSALGTDSAPAIGLDEVRATIAAALDLPVHEVTPDADLIGLGLDSLRMMALAGGWRKRGVAINFARLAAEPTAAAWASLLAAAPAVPLTPDPAPAPPAPPADPTDAFALAPMAHAYWAGRQAAELGSVAAHLSVEFDGAGVDPDRLRDAVHSVAQAHPQLRARILPDGTQRIGPDATRVSVVDLRGADAARVRAELDRLRDERTHQLLDIAAGRMWDVTLTLLPEGASRLHVDVDMIAADAVSYRILMRDLAAAYRGEAIAAPDYRYRDYLDRPPVDAAVRADDERFWRARVPELPGAPELPLSAAGRAGTALRVRRMHHRVDGAGKAAIEAAARTRGVTPAMALASVFAATVARWSAADRFLLNLPLFDREPVHPDIDGVVGDFTSSVLLDVDGTAPVTAEALQRTLHRNAAHGTVGGVEVLRMLGRAQGRQVLAPVVYTSAIGLGELFDPTVTATFGTAGHIVSQGPQVLLDAQVTEFDGGLLLNWDIRADAFEDGVADAMFEHYRASLRALADGTAAPGLPADQVRRRAEANATAHDAPPRTLHGRFFAAAAARPDAPAVLGDGAPLTYGELAAAALRVAGALRADGIGAGDAVAIHLPKGPGQVIAVLGVLAAGAHYVPVGYAQPPARRAAILAGSGARMLLDGEALAAALARDTAAPDPADTDPAEVAYVLYTSGSTGVPKGVEVSHDAATNTIDDLVERFALGPADRTLGVSALEFDLSVFDLFAPLSVGGAVVVMAEEAKADPAAWLDLTVRHAVTVVNAVPAVLDLLLARAHGSATGVPALRAVLLGGDRVCVDLIERTRAVAPAARFAGLGGATEAAIHSTVREVTGPAPAHWDCVPYGRPLRNVRCRVVDGASRDRPDHVPGELWIGGRSVALGYRGDPERTADRFVEVDGVRWYRTGDRGRYDGDGGIDFLGRADNQVKVRGHRVELGEVESALRSAPGVDGAIVRVVGEAHRAQLVAAVTGDSPAELDPAAVLAVVAAAVPGYMVPARVRVLDAFPLTGNGKTDRAAIGALLAGDAERAPARAPGSALERALLALVIEVIGADPADPPGVDDDFFALGGDSVQATALVAAIRDWLDAPAMTIAQVFAGRTVAGIATAVAEHDDPARLDAVAEVYLEVSALGADELAELIAAETAEAAASDTPEGDRA</sequence>
<evidence type="ECO:0000256" key="8">
    <source>
        <dbReference type="ARBA" id="ARBA00033440"/>
    </source>
</evidence>
<dbReference type="eggNOG" id="COG1020">
    <property type="taxonomic scope" value="Bacteria"/>
</dbReference>
<evidence type="ECO:0000256" key="3">
    <source>
        <dbReference type="ARBA" id="ARBA00007380"/>
    </source>
</evidence>
<dbReference type="GO" id="GO:0000036">
    <property type="term" value="F:acyl carrier activity"/>
    <property type="evidence" value="ECO:0007669"/>
    <property type="project" value="TreeGrafter"/>
</dbReference>
<dbReference type="Pfam" id="PF00501">
    <property type="entry name" value="AMP-binding"/>
    <property type="match status" value="1"/>
</dbReference>
<evidence type="ECO:0000256" key="2">
    <source>
        <dbReference type="ARBA" id="ARBA00005102"/>
    </source>
</evidence>
<dbReference type="InterPro" id="IPR045851">
    <property type="entry name" value="AMP-bd_C_sf"/>
</dbReference>
<evidence type="ECO:0000256" key="4">
    <source>
        <dbReference type="ARBA" id="ARBA00016743"/>
    </source>
</evidence>
<evidence type="ECO:0000256" key="7">
    <source>
        <dbReference type="ARBA" id="ARBA00022598"/>
    </source>
</evidence>
<geneLocation type="plasmid" evidence="10 11">
    <name>pTpau01</name>
</geneLocation>